<dbReference type="SUPFAM" id="SSF55785">
    <property type="entry name" value="PYP-like sensor domain (PAS domain)"/>
    <property type="match status" value="3"/>
</dbReference>
<feature type="modified residue" description="4-aspartylphosphate" evidence="7">
    <location>
        <position position="887"/>
    </location>
</feature>
<accession>A0ABQ0JYD5</accession>
<dbReference type="GO" id="GO:0016301">
    <property type="term" value="F:kinase activity"/>
    <property type="evidence" value="ECO:0007669"/>
    <property type="project" value="UniProtKB-KW"/>
</dbReference>
<dbReference type="RefSeq" id="WP_052563799.1">
    <property type="nucleotide sequence ID" value="NZ_BAFN01000001.1"/>
</dbReference>
<feature type="domain" description="PAC" evidence="12">
    <location>
        <begin position="375"/>
        <end position="429"/>
    </location>
</feature>
<feature type="modified residue" description="4-aspartylphosphate" evidence="7">
    <location>
        <position position="1033"/>
    </location>
</feature>
<evidence type="ECO:0000256" key="4">
    <source>
        <dbReference type="ARBA" id="ARBA00022679"/>
    </source>
</evidence>
<evidence type="ECO:0000256" key="1">
    <source>
        <dbReference type="ARBA" id="ARBA00000085"/>
    </source>
</evidence>
<dbReference type="InterPro" id="IPR001610">
    <property type="entry name" value="PAC"/>
</dbReference>
<dbReference type="Gene3D" id="3.30.565.10">
    <property type="entry name" value="Histidine kinase-like ATPase, C-terminal domain"/>
    <property type="match status" value="1"/>
</dbReference>
<dbReference type="SMART" id="SM00387">
    <property type="entry name" value="HATPase_c"/>
    <property type="match status" value="1"/>
</dbReference>
<dbReference type="InterPro" id="IPR000700">
    <property type="entry name" value="PAS-assoc_C"/>
</dbReference>
<feature type="domain" description="PAS" evidence="11">
    <location>
        <begin position="304"/>
        <end position="350"/>
    </location>
</feature>
<dbReference type="SUPFAM" id="SSF47384">
    <property type="entry name" value="Homodimeric domain of signal transducing histidine kinase"/>
    <property type="match status" value="1"/>
</dbReference>
<dbReference type="Pfam" id="PF01590">
    <property type="entry name" value="GAF"/>
    <property type="match status" value="1"/>
</dbReference>
<keyword evidence="6" id="KW-0902">Two-component regulatory system</keyword>
<dbReference type="SMART" id="SM00086">
    <property type="entry name" value="PAC"/>
    <property type="match status" value="1"/>
</dbReference>
<dbReference type="SMART" id="SM00388">
    <property type="entry name" value="HisKA"/>
    <property type="match status" value="1"/>
</dbReference>
<protein>
    <recommendedName>
        <fullName evidence="2">histidine kinase</fullName>
        <ecNumber evidence="2">2.7.13.3</ecNumber>
    </recommendedName>
</protein>
<dbReference type="Gene3D" id="3.40.50.2300">
    <property type="match status" value="2"/>
</dbReference>
<feature type="domain" description="PAS" evidence="11">
    <location>
        <begin position="14"/>
        <end position="61"/>
    </location>
</feature>
<dbReference type="InterPro" id="IPR036097">
    <property type="entry name" value="HisK_dim/P_sf"/>
</dbReference>
<gene>
    <name evidence="13" type="ORF">BROSI_A2239</name>
</gene>
<evidence type="ECO:0000256" key="5">
    <source>
        <dbReference type="ARBA" id="ARBA00022777"/>
    </source>
</evidence>
<keyword evidence="14" id="KW-1185">Reference proteome</keyword>
<feature type="domain" description="Response regulatory" evidence="10">
    <location>
        <begin position="983"/>
        <end position="1103"/>
    </location>
</feature>
<evidence type="ECO:0000256" key="3">
    <source>
        <dbReference type="ARBA" id="ARBA00022553"/>
    </source>
</evidence>
<evidence type="ECO:0000259" key="10">
    <source>
        <dbReference type="PROSITE" id="PS50110"/>
    </source>
</evidence>
<dbReference type="SMART" id="SM00448">
    <property type="entry name" value="REC"/>
    <property type="match status" value="2"/>
</dbReference>
<dbReference type="PANTHER" id="PTHR45339:SF1">
    <property type="entry name" value="HYBRID SIGNAL TRANSDUCTION HISTIDINE KINASE J"/>
    <property type="match status" value="1"/>
</dbReference>
<dbReference type="InterPro" id="IPR000014">
    <property type="entry name" value="PAS"/>
</dbReference>
<dbReference type="InterPro" id="IPR011006">
    <property type="entry name" value="CheY-like_superfamily"/>
</dbReference>
<feature type="domain" description="Response regulatory" evidence="10">
    <location>
        <begin position="833"/>
        <end position="954"/>
    </location>
</feature>
<dbReference type="CDD" id="cd00130">
    <property type="entry name" value="PAS"/>
    <property type="match status" value="3"/>
</dbReference>
<dbReference type="CDD" id="cd00082">
    <property type="entry name" value="HisKA"/>
    <property type="match status" value="1"/>
</dbReference>
<proteinExistence type="predicted"/>
<dbReference type="Gene3D" id="3.30.450.40">
    <property type="match status" value="1"/>
</dbReference>
<dbReference type="CDD" id="cd17546">
    <property type="entry name" value="REC_hyHK_CKI1_RcsC-like"/>
    <property type="match status" value="1"/>
</dbReference>
<dbReference type="Pfam" id="PF02518">
    <property type="entry name" value="HATPase_c"/>
    <property type="match status" value="1"/>
</dbReference>
<dbReference type="InterPro" id="IPR029016">
    <property type="entry name" value="GAF-like_dom_sf"/>
</dbReference>
<dbReference type="Gene3D" id="1.10.287.130">
    <property type="match status" value="1"/>
</dbReference>
<keyword evidence="8" id="KW-0175">Coiled coil</keyword>
<dbReference type="InterPro" id="IPR001789">
    <property type="entry name" value="Sig_transdc_resp-reg_receiver"/>
</dbReference>
<dbReference type="InterPro" id="IPR035965">
    <property type="entry name" value="PAS-like_dom_sf"/>
</dbReference>
<dbReference type="SUPFAM" id="SSF52172">
    <property type="entry name" value="CheY-like"/>
    <property type="match status" value="2"/>
</dbReference>
<dbReference type="PROSITE" id="PS50109">
    <property type="entry name" value="HIS_KIN"/>
    <property type="match status" value="1"/>
</dbReference>
<dbReference type="Pfam" id="PF00072">
    <property type="entry name" value="Response_reg"/>
    <property type="match status" value="2"/>
</dbReference>
<dbReference type="InterPro" id="IPR003594">
    <property type="entry name" value="HATPase_dom"/>
</dbReference>
<dbReference type="PRINTS" id="PR00344">
    <property type="entry name" value="BCTRLSENSOR"/>
</dbReference>
<dbReference type="EMBL" id="BAFN01000001">
    <property type="protein sequence ID" value="GAN33705.1"/>
    <property type="molecule type" value="Genomic_DNA"/>
</dbReference>
<feature type="domain" description="Histidine kinase" evidence="9">
    <location>
        <begin position="593"/>
        <end position="814"/>
    </location>
</feature>
<dbReference type="InterPro" id="IPR036890">
    <property type="entry name" value="HATPase_C_sf"/>
</dbReference>
<dbReference type="SMART" id="SM00091">
    <property type="entry name" value="PAS"/>
    <property type="match status" value="3"/>
</dbReference>
<dbReference type="PANTHER" id="PTHR45339">
    <property type="entry name" value="HYBRID SIGNAL TRANSDUCTION HISTIDINE KINASE J"/>
    <property type="match status" value="1"/>
</dbReference>
<dbReference type="Pfam" id="PF13426">
    <property type="entry name" value="PAS_9"/>
    <property type="match status" value="3"/>
</dbReference>
<sequence length="1118" mass="126623">MQKNKKLDKSLHDSEEKYRKLFDAFHEAIFIVDTKSGTIIDTNKRTEYLFGYTRKEIIGMNETDIYRKSELPPYFGNTEETSNEGECAGHDTYIEHKNGFRIPVEINVRFAMLYDREVKYVFLRNIAERKIYETKIKQWALQQEVVAFIGQKALGEYDVSTLLNVIIKKTSQTLDVEYGKILELLPDGKGLLLRAGVGWKKGLIGKAIVGTGFNSQAGYTLISKEPVIVEDLRTETRFSGPSLLHEHGVISGMSAVIYGKDKPFGVIGVHTTRIREFDINETNFLQSIANIIASIIEQKRQDEQVRLLFHAVEQSPASIVITDTKGNIEYVNKKFTTITKYTSEEAIGKNPRILKSDKKNPEEYKELWETITSGKEWAGEFVNKKKDGQTFWEYAFISPIKNQDGVITHFVAIKEDITERKKAEEELQEYSNFNKSLIDSLPFGMNVVDEEGNILYVSEKFETLLGKKLIGEKCWNIYRDNKKQCENCCLKEGMRTKETETIELEGILGGKVFQITHVGLVYKGKKAVLEIFNDITGLKRAEEELQLRHKELLQYYEELEIQKKNVEEKNNELENAKKLADEASRAKGEFLANMSHEIRTPMNGIIGMTDLLLDTKLTQEQHDYAETIRNCANSLLSIINDILDFSKIESGKLEMENIDFDLRIAVEGAIDILVIGAEKKGLEFSYFIDPEVPSLLRGDPGRLRQVLINLGNNAIKFTKDGEVAVSVTLDKETDSQVTLRFAVRDTGIGIPADRMKRLFQSFSQVDSSTTRMYGGTGLGLAISKQLAGMMGGQIGVESEEGKGSTFWFTAILEKQPSVRQRMPYEPGVIENMRVLVVDDNHTNRRIFRAYLESWRCRVEEAASAEEAMKKLHVAVNEGNPFQIALLDRCMPKVDGESLCKEIKADQQLKGLILLILTSIGMRGDAEYFKRLGFAAYLLKPVKQSQLLECLRIITGKTASVGKDTPSQIVTRYSISEDHKRSLRILVAEDNVVNQKIILRILKKKFGYMADVVMNGKEAIESLERSDYNLVLMDCQMPELDGYEATHIIRNENSSVRNHNIPIIAMTASAMKGDREKCLEAGMNDYVTKPVNMQVLADAIKRNLHDGIEHQPSSASLSR</sequence>
<reference evidence="14" key="1">
    <citation type="journal article" date="2015" name="Genome Announc.">
        <title>Draft Genome Sequence of an Anaerobic Ammonium-Oxidizing Bacterium, "Candidatus Brocadia sinica".</title>
        <authorList>
            <person name="Oshiki M."/>
            <person name="Shinyako-Hata K."/>
            <person name="Satoh H."/>
            <person name="Okabe S."/>
        </authorList>
    </citation>
    <scope>NUCLEOTIDE SEQUENCE [LARGE SCALE GENOMIC DNA]</scope>
    <source>
        <strain evidence="14">JPN1</strain>
    </source>
</reference>
<evidence type="ECO:0000256" key="8">
    <source>
        <dbReference type="SAM" id="Coils"/>
    </source>
</evidence>
<evidence type="ECO:0000313" key="13">
    <source>
        <dbReference type="EMBL" id="GAN33705.1"/>
    </source>
</evidence>
<dbReference type="InterPro" id="IPR005467">
    <property type="entry name" value="His_kinase_dom"/>
</dbReference>
<evidence type="ECO:0000256" key="2">
    <source>
        <dbReference type="ARBA" id="ARBA00012438"/>
    </source>
</evidence>
<dbReference type="PROSITE" id="PS50112">
    <property type="entry name" value="PAS"/>
    <property type="match status" value="3"/>
</dbReference>
<feature type="coiled-coil region" evidence="8">
    <location>
        <begin position="538"/>
        <end position="589"/>
    </location>
</feature>
<dbReference type="SMART" id="SM00065">
    <property type="entry name" value="GAF"/>
    <property type="match status" value="1"/>
</dbReference>
<organism evidence="13 14">
    <name type="scientific">Candidatus Brocadia sinica JPN1</name>
    <dbReference type="NCBI Taxonomy" id="1197129"/>
    <lineage>
        <taxon>Bacteria</taxon>
        <taxon>Pseudomonadati</taxon>
        <taxon>Planctomycetota</taxon>
        <taxon>Candidatus Brocadiia</taxon>
        <taxon>Candidatus Brocadiales</taxon>
        <taxon>Candidatus Brocadiaceae</taxon>
        <taxon>Candidatus Brocadia</taxon>
    </lineage>
</organism>
<dbReference type="PROSITE" id="PS50110">
    <property type="entry name" value="RESPONSE_REGULATORY"/>
    <property type="match status" value="2"/>
</dbReference>
<keyword evidence="5 13" id="KW-0418">Kinase</keyword>
<feature type="domain" description="PAS" evidence="11">
    <location>
        <begin position="430"/>
        <end position="466"/>
    </location>
</feature>
<dbReference type="InterPro" id="IPR003018">
    <property type="entry name" value="GAF"/>
</dbReference>
<evidence type="ECO:0000313" key="14">
    <source>
        <dbReference type="Proteomes" id="UP000032309"/>
    </source>
</evidence>
<dbReference type="EC" id="2.7.13.3" evidence="2"/>
<dbReference type="InterPro" id="IPR004358">
    <property type="entry name" value="Sig_transdc_His_kin-like_C"/>
</dbReference>
<dbReference type="SUPFAM" id="SSF55874">
    <property type="entry name" value="ATPase domain of HSP90 chaperone/DNA topoisomerase II/histidine kinase"/>
    <property type="match status" value="1"/>
</dbReference>
<dbReference type="Gene3D" id="3.30.450.20">
    <property type="entry name" value="PAS domain"/>
    <property type="match status" value="3"/>
</dbReference>
<evidence type="ECO:0000256" key="7">
    <source>
        <dbReference type="PROSITE-ProRule" id="PRU00169"/>
    </source>
</evidence>
<evidence type="ECO:0000259" key="9">
    <source>
        <dbReference type="PROSITE" id="PS50109"/>
    </source>
</evidence>
<keyword evidence="4" id="KW-0808">Transferase</keyword>
<dbReference type="NCBIfam" id="TIGR00229">
    <property type="entry name" value="sensory_box"/>
    <property type="match status" value="3"/>
</dbReference>
<dbReference type="PROSITE" id="PS50113">
    <property type="entry name" value="PAC"/>
    <property type="match status" value="1"/>
</dbReference>
<name>A0ABQ0JYD5_9BACT</name>
<keyword evidence="3 7" id="KW-0597">Phosphoprotein</keyword>
<comment type="caution">
    <text evidence="13">The sequence shown here is derived from an EMBL/GenBank/DDBJ whole genome shotgun (WGS) entry which is preliminary data.</text>
</comment>
<dbReference type="Proteomes" id="UP000032309">
    <property type="component" value="Unassembled WGS sequence"/>
</dbReference>
<evidence type="ECO:0000259" key="11">
    <source>
        <dbReference type="PROSITE" id="PS50112"/>
    </source>
</evidence>
<dbReference type="SUPFAM" id="SSF55781">
    <property type="entry name" value="GAF domain-like"/>
    <property type="match status" value="1"/>
</dbReference>
<evidence type="ECO:0000259" key="12">
    <source>
        <dbReference type="PROSITE" id="PS50113"/>
    </source>
</evidence>
<dbReference type="Pfam" id="PF00512">
    <property type="entry name" value="HisKA"/>
    <property type="match status" value="1"/>
</dbReference>
<dbReference type="InterPro" id="IPR003661">
    <property type="entry name" value="HisK_dim/P_dom"/>
</dbReference>
<comment type="catalytic activity">
    <reaction evidence="1">
        <text>ATP + protein L-histidine = ADP + protein N-phospho-L-histidine.</text>
        <dbReference type="EC" id="2.7.13.3"/>
    </reaction>
</comment>
<evidence type="ECO:0000256" key="6">
    <source>
        <dbReference type="ARBA" id="ARBA00023012"/>
    </source>
</evidence>
<dbReference type="CDD" id="cd16922">
    <property type="entry name" value="HATPase_EvgS-ArcB-TorS-like"/>
    <property type="match status" value="1"/>
</dbReference>